<feature type="transmembrane region" description="Helical" evidence="1">
    <location>
        <begin position="146"/>
        <end position="170"/>
    </location>
</feature>
<dbReference type="InterPro" id="IPR005325">
    <property type="entry name" value="DUF308_memb"/>
</dbReference>
<comment type="caution">
    <text evidence="2">The sequence shown here is derived from an EMBL/GenBank/DDBJ whole genome shotgun (WGS) entry which is preliminary data.</text>
</comment>
<feature type="transmembrane region" description="Helical" evidence="1">
    <location>
        <begin position="65"/>
        <end position="82"/>
    </location>
</feature>
<proteinExistence type="predicted"/>
<keyword evidence="1" id="KW-0812">Transmembrane</keyword>
<dbReference type="PANTHER" id="PTHR34989">
    <property type="entry name" value="PROTEIN HDED"/>
    <property type="match status" value="1"/>
</dbReference>
<dbReference type="AlphaFoldDB" id="A0A4Z0D629"/>
<dbReference type="Pfam" id="PF03729">
    <property type="entry name" value="DUF308"/>
    <property type="match status" value="2"/>
</dbReference>
<evidence type="ECO:0000313" key="2">
    <source>
        <dbReference type="EMBL" id="TFZ40337.1"/>
    </source>
</evidence>
<dbReference type="Proteomes" id="UP000298381">
    <property type="component" value="Unassembled WGS sequence"/>
</dbReference>
<dbReference type="OrthoDB" id="1751219at2"/>
<dbReference type="GO" id="GO:0005886">
    <property type="term" value="C:plasma membrane"/>
    <property type="evidence" value="ECO:0007669"/>
    <property type="project" value="TreeGrafter"/>
</dbReference>
<dbReference type="PANTHER" id="PTHR34989:SF1">
    <property type="entry name" value="PROTEIN HDED"/>
    <property type="match status" value="1"/>
</dbReference>
<dbReference type="InterPro" id="IPR052712">
    <property type="entry name" value="Acid_resist_chaperone_HdeD"/>
</dbReference>
<keyword evidence="1" id="KW-0472">Membrane</keyword>
<name>A0A4Z0D629_9FIRM</name>
<feature type="transmembrane region" description="Helical" evidence="1">
    <location>
        <begin position="33"/>
        <end position="53"/>
    </location>
</feature>
<organism evidence="2 3">
    <name type="scientific">Soehngenia longivitae</name>
    <dbReference type="NCBI Taxonomy" id="2562294"/>
    <lineage>
        <taxon>Bacteria</taxon>
        <taxon>Bacillati</taxon>
        <taxon>Bacillota</taxon>
        <taxon>Tissierellia</taxon>
        <taxon>Tissierellales</taxon>
        <taxon>Tissierellaceae</taxon>
        <taxon>Soehngenia</taxon>
    </lineage>
</organism>
<protein>
    <recommendedName>
        <fullName evidence="4">DUF308 domain-containing protein</fullName>
    </recommendedName>
</protein>
<sequence length="173" mass="19442">MNKRNILYILGGLIMIVASIAAFVNPLATVTTLAMIIGAVSLVRGIMLIISYWNIKEEFNFKAKFMLFFGILLTLFGILLLFKTEFAINIMTYAVAVWFIVEAIQNFFSIGDYKKFSSAIYTTNIVINILLLLFGILLLLNPLITWITVSVLIGLILLVAGLNYLIYGIVFRE</sequence>
<reference evidence="2 3" key="1">
    <citation type="submission" date="2019-03" db="EMBL/GenBank/DDBJ databases">
        <title>Draft genome sequence data and analysis of a Fermenting Bacterium, Soehngenia longevitae strain 1933PT, isolated from petroleum reservoir in Azerbaijan.</title>
        <authorList>
            <person name="Grouzdev D.S."/>
            <person name="Bidzhieva S.K."/>
            <person name="Sokolova D.S."/>
            <person name="Tourova T.P."/>
            <person name="Poltaraus A.B."/>
            <person name="Nazina T.N."/>
        </authorList>
    </citation>
    <scope>NUCLEOTIDE SEQUENCE [LARGE SCALE GENOMIC DNA]</scope>
    <source>
        <strain evidence="2 3">1933P</strain>
    </source>
</reference>
<keyword evidence="3" id="KW-1185">Reference proteome</keyword>
<evidence type="ECO:0008006" key="4">
    <source>
        <dbReference type="Google" id="ProtNLM"/>
    </source>
</evidence>
<keyword evidence="1" id="KW-1133">Transmembrane helix</keyword>
<evidence type="ECO:0000256" key="1">
    <source>
        <dbReference type="SAM" id="Phobius"/>
    </source>
</evidence>
<dbReference type="EMBL" id="SRIB01000005">
    <property type="protein sequence ID" value="TFZ40337.1"/>
    <property type="molecule type" value="Genomic_DNA"/>
</dbReference>
<accession>A0A4Z0D629</accession>
<feature type="transmembrane region" description="Helical" evidence="1">
    <location>
        <begin position="120"/>
        <end position="140"/>
    </location>
</feature>
<gene>
    <name evidence="2" type="ORF">E4100_04480</name>
</gene>
<feature type="transmembrane region" description="Helical" evidence="1">
    <location>
        <begin position="88"/>
        <end position="108"/>
    </location>
</feature>
<feature type="transmembrane region" description="Helical" evidence="1">
    <location>
        <begin position="7"/>
        <end position="27"/>
    </location>
</feature>
<evidence type="ECO:0000313" key="3">
    <source>
        <dbReference type="Proteomes" id="UP000298381"/>
    </source>
</evidence>
<dbReference type="RefSeq" id="WP_135270855.1">
    <property type="nucleotide sequence ID" value="NZ_SRIB01000005.1"/>
</dbReference>